<dbReference type="InterPro" id="IPR011626">
    <property type="entry name" value="Alpha-macroglobulin_TED"/>
</dbReference>
<dbReference type="Proteomes" id="UP000000305">
    <property type="component" value="Unassembled WGS sequence"/>
</dbReference>
<dbReference type="InterPro" id="IPR050473">
    <property type="entry name" value="A2M/Complement_sys"/>
</dbReference>
<dbReference type="Gene3D" id="1.50.10.20">
    <property type="match status" value="1"/>
</dbReference>
<dbReference type="HOGENOM" id="CLU_071979_0_0_1"/>
<evidence type="ECO:0000259" key="1">
    <source>
        <dbReference type="Pfam" id="PF07678"/>
    </source>
</evidence>
<dbReference type="Pfam" id="PF07678">
    <property type="entry name" value="TED_complement"/>
    <property type="match status" value="1"/>
</dbReference>
<gene>
    <name evidence="2" type="ORF">DAPPUDRAFT_299684</name>
</gene>
<dbReference type="AlphaFoldDB" id="E9HDC5"/>
<dbReference type="eggNOG" id="KOG1366">
    <property type="taxonomic scope" value="Eukaryota"/>
</dbReference>
<dbReference type="GO" id="GO:0005615">
    <property type="term" value="C:extracellular space"/>
    <property type="evidence" value="ECO:0007669"/>
    <property type="project" value="InterPro"/>
</dbReference>
<dbReference type="EMBL" id="GL732623">
    <property type="protein sequence ID" value="EFX70271.1"/>
    <property type="molecule type" value="Genomic_DNA"/>
</dbReference>
<accession>E9HDC5</accession>
<dbReference type="OMA" id="WSHVETE"/>
<dbReference type="PANTHER" id="PTHR11412:SF171">
    <property type="entry name" value="PREGNANCY ZONE PROTEIN-LIKE PROTEIN"/>
    <property type="match status" value="1"/>
</dbReference>
<dbReference type="Gene3D" id="2.60.40.690">
    <property type="entry name" value="Alpha-macroglobulin, receptor-binding domain"/>
    <property type="match status" value="1"/>
</dbReference>
<dbReference type="KEGG" id="dpx:DAPPUDRAFT_299684"/>
<keyword evidence="3" id="KW-1185">Reference proteome</keyword>
<name>E9HDC5_DAPPU</name>
<dbReference type="InParanoid" id="E9HDC5"/>
<dbReference type="InterPro" id="IPR036595">
    <property type="entry name" value="A-macroglobulin_rcpt-bd_sf"/>
</dbReference>
<dbReference type="PANTHER" id="PTHR11412">
    <property type="entry name" value="MACROGLOBULIN / COMPLEMENT"/>
    <property type="match status" value="1"/>
</dbReference>
<proteinExistence type="predicted"/>
<dbReference type="InterPro" id="IPR008930">
    <property type="entry name" value="Terpenoid_cyclase/PrenylTrfase"/>
</dbReference>
<dbReference type="SUPFAM" id="SSF49410">
    <property type="entry name" value="Alpha-macroglobulin receptor domain"/>
    <property type="match status" value="1"/>
</dbReference>
<evidence type="ECO:0000313" key="3">
    <source>
        <dbReference type="Proteomes" id="UP000000305"/>
    </source>
</evidence>
<reference evidence="2 3" key="1">
    <citation type="journal article" date="2011" name="Science">
        <title>The ecoresponsive genome of Daphnia pulex.</title>
        <authorList>
            <person name="Colbourne J.K."/>
            <person name="Pfrender M.E."/>
            <person name="Gilbert D."/>
            <person name="Thomas W.K."/>
            <person name="Tucker A."/>
            <person name="Oakley T.H."/>
            <person name="Tokishita S."/>
            <person name="Aerts A."/>
            <person name="Arnold G.J."/>
            <person name="Basu M.K."/>
            <person name="Bauer D.J."/>
            <person name="Caceres C.E."/>
            <person name="Carmel L."/>
            <person name="Casola C."/>
            <person name="Choi J.H."/>
            <person name="Detter J.C."/>
            <person name="Dong Q."/>
            <person name="Dusheyko S."/>
            <person name="Eads B.D."/>
            <person name="Frohlich T."/>
            <person name="Geiler-Samerotte K.A."/>
            <person name="Gerlach D."/>
            <person name="Hatcher P."/>
            <person name="Jogdeo S."/>
            <person name="Krijgsveld J."/>
            <person name="Kriventseva E.V."/>
            <person name="Kultz D."/>
            <person name="Laforsch C."/>
            <person name="Lindquist E."/>
            <person name="Lopez J."/>
            <person name="Manak J.R."/>
            <person name="Muller J."/>
            <person name="Pangilinan J."/>
            <person name="Patwardhan R.P."/>
            <person name="Pitluck S."/>
            <person name="Pritham E.J."/>
            <person name="Rechtsteiner A."/>
            <person name="Rho M."/>
            <person name="Rogozin I.B."/>
            <person name="Sakarya O."/>
            <person name="Salamov A."/>
            <person name="Schaack S."/>
            <person name="Shapiro H."/>
            <person name="Shiga Y."/>
            <person name="Skalitzky C."/>
            <person name="Smith Z."/>
            <person name="Souvorov A."/>
            <person name="Sung W."/>
            <person name="Tang Z."/>
            <person name="Tsuchiya D."/>
            <person name="Tu H."/>
            <person name="Vos H."/>
            <person name="Wang M."/>
            <person name="Wolf Y.I."/>
            <person name="Yamagata H."/>
            <person name="Yamada T."/>
            <person name="Ye Y."/>
            <person name="Shaw J.R."/>
            <person name="Andrews J."/>
            <person name="Crease T.J."/>
            <person name="Tang H."/>
            <person name="Lucas S.M."/>
            <person name="Robertson H.M."/>
            <person name="Bork P."/>
            <person name="Koonin E.V."/>
            <person name="Zdobnov E.M."/>
            <person name="Grigoriev I.V."/>
            <person name="Lynch M."/>
            <person name="Boore J.L."/>
        </authorList>
    </citation>
    <scope>NUCLEOTIDE SEQUENCE [LARGE SCALE GENOMIC DNA]</scope>
</reference>
<dbReference type="OrthoDB" id="9998011at2759"/>
<sequence length="329" mass="36505">MLKFHQGGLAENEENLAPLTAFTLISLLEMYTEDAGKSAERKKTASLVNKLLKNTLPCLEPDETEMDDVYTRALTAYALALAGQSDASRQHIDWLMARAQSNNSLLWWQKPESGPALNVEMTSYVLLSLVKLGSNQDLLKARSIVRWLSKQRNSEGGFVSTQDTVVALQAIAAYASLIGTQTVDMEILVTAGEFENYARIREHDRLVQRRIDLPSPLATEVHIDTVGDGSGCAVLQATLRYNVRTPPPSAAFHLNVSNVPVENDAGQKNKCQQQVVVCSRYLGSKHEESNMALIEIGFVSGYEVDKASLNVRNFRRLGIFVLYLLKNIY</sequence>
<dbReference type="STRING" id="6669.E9HDC5"/>
<feature type="domain" description="Alpha-macroglobulin-like TED" evidence="1">
    <location>
        <begin position="15"/>
        <end position="174"/>
    </location>
</feature>
<dbReference type="SUPFAM" id="SSF48239">
    <property type="entry name" value="Terpenoid cyclases/Protein prenyltransferases"/>
    <property type="match status" value="1"/>
</dbReference>
<evidence type="ECO:0000313" key="2">
    <source>
        <dbReference type="EMBL" id="EFX70271.1"/>
    </source>
</evidence>
<protein>
    <submittedName>
        <fullName evidence="2">Alpha-2-macroglobulin-like 1-like protein</fullName>
    </submittedName>
</protein>
<organism evidence="2 3">
    <name type="scientific">Daphnia pulex</name>
    <name type="common">Water flea</name>
    <dbReference type="NCBI Taxonomy" id="6669"/>
    <lineage>
        <taxon>Eukaryota</taxon>
        <taxon>Metazoa</taxon>
        <taxon>Ecdysozoa</taxon>
        <taxon>Arthropoda</taxon>
        <taxon>Crustacea</taxon>
        <taxon>Branchiopoda</taxon>
        <taxon>Diplostraca</taxon>
        <taxon>Cladocera</taxon>
        <taxon>Anomopoda</taxon>
        <taxon>Daphniidae</taxon>
        <taxon>Daphnia</taxon>
    </lineage>
</organism>